<dbReference type="InterPro" id="IPR036291">
    <property type="entry name" value="NAD(P)-bd_dom_sf"/>
</dbReference>
<feature type="domain" description="RCK C-terminal" evidence="2">
    <location>
        <begin position="143"/>
        <end position="225"/>
    </location>
</feature>
<dbReference type="Gene3D" id="3.40.50.720">
    <property type="entry name" value="NAD(P)-binding Rossmann-like Domain"/>
    <property type="match status" value="1"/>
</dbReference>
<evidence type="ECO:0000313" key="3">
    <source>
        <dbReference type="EMBL" id="GAA3153458.1"/>
    </source>
</evidence>
<dbReference type="Pfam" id="PF02080">
    <property type="entry name" value="TrkA_C"/>
    <property type="match status" value="1"/>
</dbReference>
<dbReference type="InterPro" id="IPR036721">
    <property type="entry name" value="RCK_C_sf"/>
</dbReference>
<evidence type="ECO:0000259" key="1">
    <source>
        <dbReference type="PROSITE" id="PS51201"/>
    </source>
</evidence>
<dbReference type="EMBL" id="BAAAUT010000046">
    <property type="protein sequence ID" value="GAA3153458.1"/>
    <property type="molecule type" value="Genomic_DNA"/>
</dbReference>
<dbReference type="InterPro" id="IPR050721">
    <property type="entry name" value="Trk_Ktr_HKT_K-transport"/>
</dbReference>
<dbReference type="InterPro" id="IPR003148">
    <property type="entry name" value="RCK_N"/>
</dbReference>
<dbReference type="InterPro" id="IPR006037">
    <property type="entry name" value="RCK_C"/>
</dbReference>
<evidence type="ECO:0000313" key="4">
    <source>
        <dbReference type="Proteomes" id="UP001500320"/>
    </source>
</evidence>
<dbReference type="Proteomes" id="UP001500320">
    <property type="component" value="Unassembled WGS sequence"/>
</dbReference>
<evidence type="ECO:0000259" key="2">
    <source>
        <dbReference type="PROSITE" id="PS51202"/>
    </source>
</evidence>
<keyword evidence="4" id="KW-1185">Reference proteome</keyword>
<dbReference type="PANTHER" id="PTHR43833:SF7">
    <property type="entry name" value="KTR SYSTEM POTASSIUM UPTAKE PROTEIN C"/>
    <property type="match status" value="1"/>
</dbReference>
<comment type="caution">
    <text evidence="3">The sequence shown here is derived from an EMBL/GenBank/DDBJ whole genome shotgun (WGS) entry which is preliminary data.</text>
</comment>
<reference evidence="4" key="1">
    <citation type="journal article" date="2019" name="Int. J. Syst. Evol. Microbiol.">
        <title>The Global Catalogue of Microorganisms (GCM) 10K type strain sequencing project: providing services to taxonomists for standard genome sequencing and annotation.</title>
        <authorList>
            <consortium name="The Broad Institute Genomics Platform"/>
            <consortium name="The Broad Institute Genome Sequencing Center for Infectious Disease"/>
            <person name="Wu L."/>
            <person name="Ma J."/>
        </authorList>
    </citation>
    <scope>NUCLEOTIDE SEQUENCE [LARGE SCALE GENOMIC DNA]</scope>
    <source>
        <strain evidence="4">JCM 9373</strain>
    </source>
</reference>
<sequence length="225" mass="24130">MADKKNRDDRGDAVAVIGLGRFGGAIADELIRRGVEVLGVDSDSRNVQEFSARLTHVVCADSTDPEALAQLGLADFGRVVVGIGTNIESSILTTSILTDLAVPDIWAKAISRQHARILERVGAHHVVQPEADMGERVAHLVTGRMLDYIEVEEDYALVKTKAPGWAAGRTLGELRIRTEYGVTVVAVKKPGARFTYATSETVIGSGDTLLVAGDTDGTERFSEET</sequence>
<dbReference type="Gene3D" id="3.30.70.1450">
    <property type="entry name" value="Regulator of K+ conductance, C-terminal domain"/>
    <property type="match status" value="1"/>
</dbReference>
<proteinExistence type="predicted"/>
<dbReference type="PROSITE" id="PS51202">
    <property type="entry name" value="RCK_C"/>
    <property type="match status" value="1"/>
</dbReference>
<accession>A0ABP6NNT0</accession>
<dbReference type="RefSeq" id="WP_344863625.1">
    <property type="nucleotide sequence ID" value="NZ_BAAAUT010000046.1"/>
</dbReference>
<organism evidence="3 4">
    <name type="scientific">Planomonospora alba</name>
    <dbReference type="NCBI Taxonomy" id="161354"/>
    <lineage>
        <taxon>Bacteria</taxon>
        <taxon>Bacillati</taxon>
        <taxon>Actinomycetota</taxon>
        <taxon>Actinomycetes</taxon>
        <taxon>Streptosporangiales</taxon>
        <taxon>Streptosporangiaceae</taxon>
        <taxon>Planomonospora</taxon>
    </lineage>
</organism>
<dbReference type="SUPFAM" id="SSF51735">
    <property type="entry name" value="NAD(P)-binding Rossmann-fold domains"/>
    <property type="match status" value="1"/>
</dbReference>
<feature type="domain" description="RCK N-terminal" evidence="1">
    <location>
        <begin position="11"/>
        <end position="127"/>
    </location>
</feature>
<protein>
    <submittedName>
        <fullName evidence="3">TrkA family potassium uptake protein</fullName>
    </submittedName>
</protein>
<dbReference type="SUPFAM" id="SSF116726">
    <property type="entry name" value="TrkA C-terminal domain-like"/>
    <property type="match status" value="1"/>
</dbReference>
<dbReference type="Pfam" id="PF02254">
    <property type="entry name" value="TrkA_N"/>
    <property type="match status" value="1"/>
</dbReference>
<gene>
    <name evidence="3" type="ORF">GCM10010466_50540</name>
</gene>
<dbReference type="PANTHER" id="PTHR43833">
    <property type="entry name" value="POTASSIUM CHANNEL PROTEIN 2-RELATED-RELATED"/>
    <property type="match status" value="1"/>
</dbReference>
<dbReference type="PROSITE" id="PS51201">
    <property type="entry name" value="RCK_N"/>
    <property type="match status" value="1"/>
</dbReference>
<name>A0ABP6NNT0_9ACTN</name>